<dbReference type="EMBL" id="KK852801">
    <property type="protein sequence ID" value="KDR16303.1"/>
    <property type="molecule type" value="Genomic_DNA"/>
</dbReference>
<sequence length="402" mass="43669">MRLKAKRKQETGKRGPMKAVVPVDSMTRAGGPEKKGEQAEARVLKANSGVTSTPKSLIRSSRSSLNHETETTNTPVLPARSCQKKAANPSALSMIESRTVAVKKDGSGVNRSFTALSSTSCVPVLRRANSLTSGIPSLASPSVFLNQPSSYDNNSVPVSSKENPKPVLDVQPTTPVRRQSCQIPTLGSHQKSKSSSTIPQFNLSGLAVTSTPARNDRYTSPNHSTLECLPSPISVRDNRESSSLQTGISESVKTVDVPRNTSADGSHQKKKTISIYKNHGRSKSASNIQPPRDKRKSLTENHSDRSKIHVSSDNSATFDNDVKKDRSKSPGFRMGLSKPLVMKNLNNHYVASKDNQKKELSHASGNDQRKAKTLLQIFSKLKRSAAMPIDKENVNPSCEIHL</sequence>
<feature type="region of interest" description="Disordered" evidence="1">
    <location>
        <begin position="1"/>
        <end position="75"/>
    </location>
</feature>
<feature type="compositionally biased region" description="Polar residues" evidence="1">
    <location>
        <begin position="211"/>
        <end position="225"/>
    </location>
</feature>
<feature type="compositionally biased region" description="Basic and acidic residues" evidence="1">
    <location>
        <begin position="31"/>
        <end position="43"/>
    </location>
</feature>
<proteinExistence type="predicted"/>
<feature type="region of interest" description="Disordered" evidence="1">
    <location>
        <begin position="211"/>
        <end position="337"/>
    </location>
</feature>
<feature type="compositionally biased region" description="Basic residues" evidence="1">
    <location>
        <begin position="268"/>
        <end position="282"/>
    </location>
</feature>
<feature type="compositionally biased region" description="Basic and acidic residues" evidence="1">
    <location>
        <begin position="296"/>
        <end position="307"/>
    </location>
</feature>
<feature type="compositionally biased region" description="Polar residues" evidence="1">
    <location>
        <begin position="241"/>
        <end position="252"/>
    </location>
</feature>
<dbReference type="AlphaFoldDB" id="A0A067R2Q4"/>
<dbReference type="Proteomes" id="UP000027135">
    <property type="component" value="Unassembled WGS sequence"/>
</dbReference>
<evidence type="ECO:0000313" key="2">
    <source>
        <dbReference type="EMBL" id="KDR16303.1"/>
    </source>
</evidence>
<name>A0A067R2Q4_ZOONE</name>
<evidence type="ECO:0000256" key="1">
    <source>
        <dbReference type="SAM" id="MobiDB-lite"/>
    </source>
</evidence>
<evidence type="ECO:0000313" key="3">
    <source>
        <dbReference type="Proteomes" id="UP000027135"/>
    </source>
</evidence>
<reference evidence="2 3" key="1">
    <citation type="journal article" date="2014" name="Nat. Commun.">
        <title>Molecular traces of alternative social organization in a termite genome.</title>
        <authorList>
            <person name="Terrapon N."/>
            <person name="Li C."/>
            <person name="Robertson H.M."/>
            <person name="Ji L."/>
            <person name="Meng X."/>
            <person name="Booth W."/>
            <person name="Chen Z."/>
            <person name="Childers C.P."/>
            <person name="Glastad K.M."/>
            <person name="Gokhale K."/>
            <person name="Gowin J."/>
            <person name="Gronenberg W."/>
            <person name="Hermansen R.A."/>
            <person name="Hu H."/>
            <person name="Hunt B.G."/>
            <person name="Huylmans A.K."/>
            <person name="Khalil S.M."/>
            <person name="Mitchell R.D."/>
            <person name="Munoz-Torres M.C."/>
            <person name="Mustard J.A."/>
            <person name="Pan H."/>
            <person name="Reese J.T."/>
            <person name="Scharf M.E."/>
            <person name="Sun F."/>
            <person name="Vogel H."/>
            <person name="Xiao J."/>
            <person name="Yang W."/>
            <person name="Yang Z."/>
            <person name="Yang Z."/>
            <person name="Zhou J."/>
            <person name="Zhu J."/>
            <person name="Brent C.S."/>
            <person name="Elsik C.G."/>
            <person name="Goodisman M.A."/>
            <person name="Liberles D.A."/>
            <person name="Roe R.M."/>
            <person name="Vargo E.L."/>
            <person name="Vilcinskas A."/>
            <person name="Wang J."/>
            <person name="Bornberg-Bauer E."/>
            <person name="Korb J."/>
            <person name="Zhang G."/>
            <person name="Liebig J."/>
        </authorList>
    </citation>
    <scope>NUCLEOTIDE SEQUENCE [LARGE SCALE GENOMIC DNA]</scope>
    <source>
        <tissue evidence="2">Whole organism</tissue>
    </source>
</reference>
<feature type="compositionally biased region" description="Polar residues" evidence="1">
    <location>
        <begin position="48"/>
        <end position="64"/>
    </location>
</feature>
<protein>
    <submittedName>
        <fullName evidence="2">Uncharacterized protein</fullName>
    </submittedName>
</protein>
<feature type="compositionally biased region" description="Polar residues" evidence="1">
    <location>
        <begin position="152"/>
        <end position="161"/>
    </location>
</feature>
<organism evidence="2 3">
    <name type="scientific">Zootermopsis nevadensis</name>
    <name type="common">Dampwood termite</name>
    <dbReference type="NCBI Taxonomy" id="136037"/>
    <lineage>
        <taxon>Eukaryota</taxon>
        <taxon>Metazoa</taxon>
        <taxon>Ecdysozoa</taxon>
        <taxon>Arthropoda</taxon>
        <taxon>Hexapoda</taxon>
        <taxon>Insecta</taxon>
        <taxon>Pterygota</taxon>
        <taxon>Neoptera</taxon>
        <taxon>Polyneoptera</taxon>
        <taxon>Dictyoptera</taxon>
        <taxon>Blattodea</taxon>
        <taxon>Blattoidea</taxon>
        <taxon>Termitoidae</taxon>
        <taxon>Termopsidae</taxon>
        <taxon>Zootermopsis</taxon>
    </lineage>
</organism>
<feature type="compositionally biased region" description="Polar residues" evidence="1">
    <location>
        <begin position="171"/>
        <end position="199"/>
    </location>
</feature>
<dbReference type="InParanoid" id="A0A067R2Q4"/>
<accession>A0A067R2Q4</accession>
<feature type="region of interest" description="Disordered" evidence="1">
    <location>
        <begin position="152"/>
        <end position="199"/>
    </location>
</feature>
<keyword evidence="3" id="KW-1185">Reference proteome</keyword>
<feature type="compositionally biased region" description="Polar residues" evidence="1">
    <location>
        <begin position="309"/>
        <end position="318"/>
    </location>
</feature>
<gene>
    <name evidence="2" type="ORF">L798_10118</name>
</gene>